<dbReference type="Proteomes" id="UP000276770">
    <property type="component" value="Unassembled WGS sequence"/>
</dbReference>
<sequence>MSDHQEFLAERDHIDVLIDQGYKIKSVQENLSGAFVAFENKNKDTKTLHVKTANGRKYFSNIIVLKNN</sequence>
<dbReference type="EMBL" id="RCVZ01000006">
    <property type="protein sequence ID" value="RLQ95511.1"/>
    <property type="molecule type" value="Genomic_DNA"/>
</dbReference>
<gene>
    <name evidence="1" type="ORF">D9X91_10805</name>
</gene>
<name>A0A3L7K0N8_9BACI</name>
<dbReference type="OrthoDB" id="2454651at2"/>
<comment type="caution">
    <text evidence="1">The sequence shown here is derived from an EMBL/GenBank/DDBJ whole genome shotgun (WGS) entry which is preliminary data.</text>
</comment>
<proteinExistence type="predicted"/>
<evidence type="ECO:0000313" key="1">
    <source>
        <dbReference type="EMBL" id="RLQ95511.1"/>
    </source>
</evidence>
<reference evidence="1 2" key="1">
    <citation type="submission" date="2018-10" db="EMBL/GenBank/DDBJ databases">
        <title>Falsibacillus sp. genome draft.</title>
        <authorList>
            <person name="Shi S."/>
        </authorList>
    </citation>
    <scope>NUCLEOTIDE SEQUENCE [LARGE SCALE GENOMIC DNA]</scope>
    <source>
        <strain evidence="1 2">GY 10110</strain>
    </source>
</reference>
<dbReference type="RefSeq" id="WP_121680626.1">
    <property type="nucleotide sequence ID" value="NZ_RCVZ01000006.1"/>
</dbReference>
<organism evidence="1 2">
    <name type="scientific">Falsibacillus albus</name>
    <dbReference type="NCBI Taxonomy" id="2478915"/>
    <lineage>
        <taxon>Bacteria</taxon>
        <taxon>Bacillati</taxon>
        <taxon>Bacillota</taxon>
        <taxon>Bacilli</taxon>
        <taxon>Bacillales</taxon>
        <taxon>Bacillaceae</taxon>
        <taxon>Falsibacillus</taxon>
    </lineage>
</organism>
<protein>
    <submittedName>
        <fullName evidence="1">Uncharacterized protein</fullName>
    </submittedName>
</protein>
<keyword evidence="2" id="KW-1185">Reference proteome</keyword>
<accession>A0A3L7K0N8</accession>
<evidence type="ECO:0000313" key="2">
    <source>
        <dbReference type="Proteomes" id="UP000276770"/>
    </source>
</evidence>
<dbReference type="AlphaFoldDB" id="A0A3L7K0N8"/>